<evidence type="ECO:0000256" key="2">
    <source>
        <dbReference type="ARBA" id="ARBA00022448"/>
    </source>
</evidence>
<dbReference type="Gene3D" id="1.20.1740.10">
    <property type="entry name" value="Amino acid/polyamine transporter I"/>
    <property type="match status" value="1"/>
</dbReference>
<feature type="transmembrane region" description="Helical" evidence="6">
    <location>
        <begin position="385"/>
        <end position="405"/>
    </location>
</feature>
<feature type="transmembrane region" description="Helical" evidence="6">
    <location>
        <begin position="417"/>
        <end position="435"/>
    </location>
</feature>
<comment type="caution">
    <text evidence="7">The sequence shown here is derived from an EMBL/GenBank/DDBJ whole genome shotgun (WGS) entry which is preliminary data.</text>
</comment>
<feature type="transmembrane region" description="Helical" evidence="6">
    <location>
        <begin position="283"/>
        <end position="305"/>
    </location>
</feature>
<feature type="transmembrane region" description="Helical" evidence="6">
    <location>
        <begin position="204"/>
        <end position="225"/>
    </location>
</feature>
<keyword evidence="2" id="KW-0813">Transport</keyword>
<feature type="transmembrane region" description="Helical" evidence="6">
    <location>
        <begin position="178"/>
        <end position="198"/>
    </location>
</feature>
<proteinExistence type="predicted"/>
<sequence>MSPMRDNFELGHLATVDPGRQFSDKAKRDYADGEQLARLGKKAVLRRTFGFISILGVSCTTLVTWEGVPINISLSMKNGGPAGLVYSFILVWIGNFSFCATLCELVSIAPTSAGQYHWVSMLAPRSSAKFLSYITGWLTVGGWQASLATIVYVSATMIQGVAVLLAPSYTIERYQSTLIMWAVILFSLFINSVVNRLLSKFEGLILVLHILGFFGIMIALVTLGPRADAASVFTTFRNDGNWPTQGLSFMIGTSITATSFLGADAAFHLSEEVSNPSLVVPRSIMLTLMINGGLGFAMMMAILFCMGDLQHALESPTGYPFIEVFHQATDSVAASAIMTAILIVLCCSASVGILASTSRVFWAFARDRGFPFWRTLSSVNPRTSVPLWAVSITSIISALIGLVVIGSKVAFSDITSLTLSCLYASYFICAVLLLYRRCTGGLRTAHSTTMSSGPTNTPGGELVWGPWHIPGVFGIINNAFACVFLLIIWFFCLWPPATPVNAAEMNYSVLMTGSMVIFSIVYYPIWGKRDYLGPVIEADL</sequence>
<comment type="subcellular location">
    <subcellularLocation>
        <location evidence="1">Membrane</location>
        <topology evidence="1">Multi-pass membrane protein</topology>
    </subcellularLocation>
</comment>
<evidence type="ECO:0000256" key="6">
    <source>
        <dbReference type="SAM" id="Phobius"/>
    </source>
</evidence>
<dbReference type="Proteomes" id="UP001338125">
    <property type="component" value="Unassembled WGS sequence"/>
</dbReference>
<accession>A0ABR0T3P1</accession>
<reference evidence="7 8" key="1">
    <citation type="submission" date="2024-01" db="EMBL/GenBank/DDBJ databases">
        <title>Complete genome of Cladobotryum mycophilum ATHUM6906.</title>
        <authorList>
            <person name="Christinaki A.C."/>
            <person name="Myridakis A.I."/>
            <person name="Kouvelis V.N."/>
        </authorList>
    </citation>
    <scope>NUCLEOTIDE SEQUENCE [LARGE SCALE GENOMIC DNA]</scope>
    <source>
        <strain evidence="7 8">ATHUM6906</strain>
    </source>
</reference>
<dbReference type="Pfam" id="PF13520">
    <property type="entry name" value="AA_permease_2"/>
    <property type="match status" value="1"/>
</dbReference>
<keyword evidence="4 6" id="KW-1133">Transmembrane helix</keyword>
<dbReference type="PANTHER" id="PTHR45649">
    <property type="entry name" value="AMINO-ACID PERMEASE BAT1"/>
    <property type="match status" value="1"/>
</dbReference>
<evidence type="ECO:0000313" key="8">
    <source>
        <dbReference type="Proteomes" id="UP001338125"/>
    </source>
</evidence>
<dbReference type="InterPro" id="IPR002293">
    <property type="entry name" value="AA/rel_permease1"/>
</dbReference>
<feature type="transmembrane region" description="Helical" evidence="6">
    <location>
        <begin position="48"/>
        <end position="65"/>
    </location>
</feature>
<feature type="transmembrane region" description="Helical" evidence="6">
    <location>
        <begin position="85"/>
        <end position="109"/>
    </location>
</feature>
<dbReference type="PANTHER" id="PTHR45649:SF1">
    <property type="entry name" value="TRANSPORTER, PUTATIVE (EUROFUNG)-RELATED"/>
    <property type="match status" value="1"/>
</dbReference>
<keyword evidence="8" id="KW-1185">Reference proteome</keyword>
<protein>
    <submittedName>
        <fullName evidence="7">Choline transport-like protein</fullName>
    </submittedName>
</protein>
<evidence type="ECO:0000256" key="1">
    <source>
        <dbReference type="ARBA" id="ARBA00004141"/>
    </source>
</evidence>
<evidence type="ECO:0000256" key="3">
    <source>
        <dbReference type="ARBA" id="ARBA00022692"/>
    </source>
</evidence>
<evidence type="ECO:0000313" key="7">
    <source>
        <dbReference type="EMBL" id="KAK5998949.1"/>
    </source>
</evidence>
<keyword evidence="3 6" id="KW-0812">Transmembrane</keyword>
<evidence type="ECO:0000256" key="4">
    <source>
        <dbReference type="ARBA" id="ARBA00022989"/>
    </source>
</evidence>
<dbReference type="EMBL" id="JAVFKD010000001">
    <property type="protein sequence ID" value="KAK5998949.1"/>
    <property type="molecule type" value="Genomic_DNA"/>
</dbReference>
<feature type="transmembrane region" description="Helical" evidence="6">
    <location>
        <begin position="506"/>
        <end position="525"/>
    </location>
</feature>
<feature type="transmembrane region" description="Helical" evidence="6">
    <location>
        <begin position="340"/>
        <end position="365"/>
    </location>
</feature>
<evidence type="ECO:0000256" key="5">
    <source>
        <dbReference type="ARBA" id="ARBA00023136"/>
    </source>
</evidence>
<organism evidence="7 8">
    <name type="scientific">Cladobotryum mycophilum</name>
    <dbReference type="NCBI Taxonomy" id="491253"/>
    <lineage>
        <taxon>Eukaryota</taxon>
        <taxon>Fungi</taxon>
        <taxon>Dikarya</taxon>
        <taxon>Ascomycota</taxon>
        <taxon>Pezizomycotina</taxon>
        <taxon>Sordariomycetes</taxon>
        <taxon>Hypocreomycetidae</taxon>
        <taxon>Hypocreales</taxon>
        <taxon>Hypocreaceae</taxon>
        <taxon>Cladobotryum</taxon>
    </lineage>
</organism>
<name>A0ABR0T3P1_9HYPO</name>
<keyword evidence="5 6" id="KW-0472">Membrane</keyword>
<dbReference type="PIRSF" id="PIRSF006060">
    <property type="entry name" value="AA_transporter"/>
    <property type="match status" value="1"/>
</dbReference>
<gene>
    <name evidence="7" type="ORF">PT974_01333</name>
</gene>
<feature type="transmembrane region" description="Helical" evidence="6">
    <location>
        <begin position="130"/>
        <end position="146"/>
    </location>
</feature>
<feature type="transmembrane region" description="Helical" evidence="6">
    <location>
        <begin position="472"/>
        <end position="494"/>
    </location>
</feature>